<dbReference type="InterPro" id="IPR036259">
    <property type="entry name" value="MFS_trans_sf"/>
</dbReference>
<feature type="transmembrane region" description="Helical" evidence="6">
    <location>
        <begin position="111"/>
        <end position="132"/>
    </location>
</feature>
<keyword evidence="9" id="KW-1185">Reference proteome</keyword>
<dbReference type="InterPro" id="IPR044770">
    <property type="entry name" value="MFS_spinster-like"/>
</dbReference>
<protein>
    <submittedName>
        <fullName evidence="8">MFS family permease</fullName>
    </submittedName>
</protein>
<dbReference type="Proteomes" id="UP000727456">
    <property type="component" value="Unassembled WGS sequence"/>
</dbReference>
<evidence type="ECO:0000259" key="7">
    <source>
        <dbReference type="PROSITE" id="PS50850"/>
    </source>
</evidence>
<keyword evidence="5 6" id="KW-0472">Membrane</keyword>
<comment type="caution">
    <text evidence="8">The sequence shown here is derived from an EMBL/GenBank/DDBJ whole genome shotgun (WGS) entry which is preliminary data.</text>
</comment>
<keyword evidence="3 6" id="KW-0812">Transmembrane</keyword>
<dbReference type="PROSITE" id="PS50850">
    <property type="entry name" value="MFS"/>
    <property type="match status" value="1"/>
</dbReference>
<feature type="transmembrane region" description="Helical" evidence="6">
    <location>
        <begin position="79"/>
        <end position="99"/>
    </location>
</feature>
<feature type="transmembrane region" description="Helical" evidence="6">
    <location>
        <begin position="333"/>
        <end position="356"/>
    </location>
</feature>
<feature type="transmembrane region" description="Helical" evidence="6">
    <location>
        <begin position="185"/>
        <end position="204"/>
    </location>
</feature>
<feature type="transmembrane region" description="Helical" evidence="6">
    <location>
        <begin position="307"/>
        <end position="327"/>
    </location>
</feature>
<dbReference type="PANTHER" id="PTHR23505">
    <property type="entry name" value="SPINSTER"/>
    <property type="match status" value="1"/>
</dbReference>
<organism evidence="8 9">
    <name type="scientific">Sphingomonas vulcanisoli</name>
    <dbReference type="NCBI Taxonomy" id="1658060"/>
    <lineage>
        <taxon>Bacteria</taxon>
        <taxon>Pseudomonadati</taxon>
        <taxon>Pseudomonadota</taxon>
        <taxon>Alphaproteobacteria</taxon>
        <taxon>Sphingomonadales</taxon>
        <taxon>Sphingomonadaceae</taxon>
        <taxon>Sphingomonas</taxon>
    </lineage>
</organism>
<comment type="subcellular location">
    <subcellularLocation>
        <location evidence="1">Membrane</location>
        <topology evidence="1">Multi-pass membrane protein</topology>
    </subcellularLocation>
</comment>
<gene>
    <name evidence="8" type="ORF">FHS31_002101</name>
</gene>
<dbReference type="SUPFAM" id="SSF103473">
    <property type="entry name" value="MFS general substrate transporter"/>
    <property type="match status" value="1"/>
</dbReference>
<feature type="transmembrane region" description="Helical" evidence="6">
    <location>
        <begin position="274"/>
        <end position="295"/>
    </location>
</feature>
<dbReference type="InterPro" id="IPR020846">
    <property type="entry name" value="MFS_dom"/>
</dbReference>
<feature type="transmembrane region" description="Helical" evidence="6">
    <location>
        <begin position="144"/>
        <end position="165"/>
    </location>
</feature>
<name>A0ABX0TSI0_9SPHN</name>
<feature type="transmembrane region" description="Helical" evidence="6">
    <location>
        <begin position="53"/>
        <end position="72"/>
    </location>
</feature>
<accession>A0ABX0TSI0</accession>
<evidence type="ECO:0000313" key="8">
    <source>
        <dbReference type="EMBL" id="NIJ08484.1"/>
    </source>
</evidence>
<reference evidence="8 9" key="1">
    <citation type="submission" date="2020-03" db="EMBL/GenBank/DDBJ databases">
        <title>Genomic Encyclopedia of Type Strains, Phase III (KMG-III): the genomes of soil and plant-associated and newly described type strains.</title>
        <authorList>
            <person name="Whitman W."/>
        </authorList>
    </citation>
    <scope>NUCLEOTIDE SEQUENCE [LARGE SCALE GENOMIC DNA]</scope>
    <source>
        <strain evidence="8 9">CECT 8804</strain>
    </source>
</reference>
<dbReference type="Gene3D" id="1.20.1250.20">
    <property type="entry name" value="MFS general substrate transporter like domains"/>
    <property type="match status" value="1"/>
</dbReference>
<dbReference type="InterPro" id="IPR011701">
    <property type="entry name" value="MFS"/>
</dbReference>
<dbReference type="Pfam" id="PF07690">
    <property type="entry name" value="MFS_1"/>
    <property type="match status" value="1"/>
</dbReference>
<proteinExistence type="predicted"/>
<feature type="transmembrane region" description="Helical" evidence="6">
    <location>
        <begin position="368"/>
        <end position="386"/>
    </location>
</feature>
<evidence type="ECO:0000256" key="2">
    <source>
        <dbReference type="ARBA" id="ARBA00022448"/>
    </source>
</evidence>
<evidence type="ECO:0000256" key="1">
    <source>
        <dbReference type="ARBA" id="ARBA00004141"/>
    </source>
</evidence>
<evidence type="ECO:0000256" key="5">
    <source>
        <dbReference type="ARBA" id="ARBA00023136"/>
    </source>
</evidence>
<evidence type="ECO:0000256" key="3">
    <source>
        <dbReference type="ARBA" id="ARBA00022692"/>
    </source>
</evidence>
<dbReference type="PANTHER" id="PTHR23505:SF79">
    <property type="entry name" value="PROTEIN SPINSTER"/>
    <property type="match status" value="1"/>
</dbReference>
<dbReference type="EMBL" id="JAAOZC010000004">
    <property type="protein sequence ID" value="NIJ08484.1"/>
    <property type="molecule type" value="Genomic_DNA"/>
</dbReference>
<evidence type="ECO:0000256" key="6">
    <source>
        <dbReference type="SAM" id="Phobius"/>
    </source>
</evidence>
<dbReference type="RefSeq" id="WP_167073301.1">
    <property type="nucleotide sequence ID" value="NZ_JAAOZC010000004.1"/>
</dbReference>
<keyword evidence="2" id="KW-0813">Transport</keyword>
<sequence length="440" mass="46306">MTIARPRSAAFWPVAITLMLLSVMSYLDRQILALLVPDLHRDLGMSDLQVGTLIGPAFLVTYLIALTLAATIVDRFDKVKIIVAGTLLWAAMTFASAFAKSYPELIAMRAGLAVGEALLGPAATALIGDLFFDDPRKRVTATSFFLMGSTIGATGSAFFGAAAIQLVSGWQVTLPRVGAAGDWRLTLIAVSLPSALLAIVLLAIRRGAGSRRTEHAATAVGLEPLWAHLRRRGLNYVLLAVAVNTLMMVQSGLFAWGPTYLMRNFGLARTGAGYLFGAASLAGGVCGTLSSAWVIRRLAPDGTVSQFARLVLMVGPPGVLLIAGATISPSLWLFLPLVLIAFSFIGVLVTIPMQYLQAEAPVHLKGRVAVGLYLILLTFTGGIGPLVPPVLAKLMPPGPDQLGRAIAVSAVICLVISGTLLLVLLRSAARTTAFSKPLTA</sequence>
<feature type="domain" description="Major facilitator superfamily (MFS) profile" evidence="7">
    <location>
        <begin position="14"/>
        <end position="430"/>
    </location>
</feature>
<evidence type="ECO:0000256" key="4">
    <source>
        <dbReference type="ARBA" id="ARBA00022989"/>
    </source>
</evidence>
<feature type="transmembrane region" description="Helical" evidence="6">
    <location>
        <begin position="234"/>
        <end position="254"/>
    </location>
</feature>
<evidence type="ECO:0000313" key="9">
    <source>
        <dbReference type="Proteomes" id="UP000727456"/>
    </source>
</evidence>
<feature type="transmembrane region" description="Helical" evidence="6">
    <location>
        <begin position="406"/>
        <end position="425"/>
    </location>
</feature>
<keyword evidence="4 6" id="KW-1133">Transmembrane helix</keyword>